<dbReference type="Gene3D" id="3.30.750.24">
    <property type="entry name" value="STAS domain"/>
    <property type="match status" value="1"/>
</dbReference>
<dbReference type="RefSeq" id="WP_268048347.1">
    <property type="nucleotide sequence ID" value="NZ_JAPQES010000001.1"/>
</dbReference>
<evidence type="ECO:0000313" key="3">
    <source>
        <dbReference type="Proteomes" id="UP001079657"/>
    </source>
</evidence>
<reference evidence="2" key="1">
    <citation type="submission" date="2022-12" db="EMBL/GenBank/DDBJ databases">
        <authorList>
            <person name="Wang J."/>
        </authorList>
    </citation>
    <scope>NUCLEOTIDE SEQUENCE</scope>
    <source>
        <strain evidence="2">HY-42-06</strain>
    </source>
</reference>
<keyword evidence="3" id="KW-1185">Reference proteome</keyword>
<dbReference type="Proteomes" id="UP001079657">
    <property type="component" value="Unassembled WGS sequence"/>
</dbReference>
<dbReference type="InterPro" id="IPR002645">
    <property type="entry name" value="STAS_dom"/>
</dbReference>
<dbReference type="Pfam" id="PF01740">
    <property type="entry name" value="STAS"/>
    <property type="match status" value="1"/>
</dbReference>
<name>A0ABT4CLJ9_9CLOT</name>
<dbReference type="SUPFAM" id="SSF52091">
    <property type="entry name" value="SpoIIaa-like"/>
    <property type="match status" value="1"/>
</dbReference>
<dbReference type="InterPro" id="IPR036513">
    <property type="entry name" value="STAS_dom_sf"/>
</dbReference>
<accession>A0ABT4CLJ9</accession>
<sequence length="102" mass="11851">MKVVLGENTININVMGELTSKQIRTSIESIIEEIYNKNEQYSKLVLNLDSIKKIDVEGVLFIESLHKTAIEKHKDFKIIGVNNDMENFFEIIKLDNLLEHFQ</sequence>
<gene>
    <name evidence="2" type="ORF">OXH55_04690</name>
</gene>
<feature type="domain" description="STAS" evidence="1">
    <location>
        <begin position="1"/>
        <end position="102"/>
    </location>
</feature>
<protein>
    <submittedName>
        <fullName evidence="2">STAS domain-containing protein</fullName>
    </submittedName>
</protein>
<comment type="caution">
    <text evidence="2">The sequence shown here is derived from an EMBL/GenBank/DDBJ whole genome shotgun (WGS) entry which is preliminary data.</text>
</comment>
<evidence type="ECO:0000259" key="1">
    <source>
        <dbReference type="PROSITE" id="PS50801"/>
    </source>
</evidence>
<dbReference type="EMBL" id="JAPQES010000001">
    <property type="protein sequence ID" value="MCY6369921.1"/>
    <property type="molecule type" value="Genomic_DNA"/>
</dbReference>
<proteinExistence type="predicted"/>
<evidence type="ECO:0000313" key="2">
    <source>
        <dbReference type="EMBL" id="MCY6369921.1"/>
    </source>
</evidence>
<organism evidence="2 3">
    <name type="scientific">Clostridium ganghwense</name>
    <dbReference type="NCBI Taxonomy" id="312089"/>
    <lineage>
        <taxon>Bacteria</taxon>
        <taxon>Bacillati</taxon>
        <taxon>Bacillota</taxon>
        <taxon>Clostridia</taxon>
        <taxon>Eubacteriales</taxon>
        <taxon>Clostridiaceae</taxon>
        <taxon>Clostridium</taxon>
    </lineage>
</organism>
<dbReference type="PROSITE" id="PS50801">
    <property type="entry name" value="STAS"/>
    <property type="match status" value="1"/>
</dbReference>